<accession>A0A4P8XN53</accession>
<dbReference type="Proteomes" id="UP000300879">
    <property type="component" value="Chromosome"/>
</dbReference>
<proteinExistence type="predicted"/>
<dbReference type="KEGG" id="palo:E6C60_3552"/>
<reference evidence="1 2" key="1">
    <citation type="submission" date="2019-05" db="EMBL/GenBank/DDBJ databases">
        <authorList>
            <person name="Chen C."/>
        </authorList>
    </citation>
    <scope>NUCLEOTIDE SEQUENCE [LARGE SCALE GENOMIC DNA]</scope>
    <source>
        <strain evidence="1 2">HB172198</strain>
    </source>
</reference>
<dbReference type="EMBL" id="CP040396">
    <property type="protein sequence ID" value="QCT04262.1"/>
    <property type="molecule type" value="Genomic_DNA"/>
</dbReference>
<name>A0A4P8XN53_9BACL</name>
<evidence type="ECO:0000313" key="2">
    <source>
        <dbReference type="Proteomes" id="UP000300879"/>
    </source>
</evidence>
<gene>
    <name evidence="1" type="ORF">E6C60_3552</name>
</gene>
<sequence length="37" mass="4187">MLSTGQVFHSIVSLDTKNNQIYGSFYLQAGYYDIVVN</sequence>
<keyword evidence="2" id="KW-1185">Reference proteome</keyword>
<protein>
    <submittedName>
        <fullName evidence="1">Uncharacterized protein</fullName>
    </submittedName>
</protein>
<organism evidence="1 2">
    <name type="scientific">Paenibacillus algicola</name>
    <dbReference type="NCBI Taxonomy" id="2565926"/>
    <lineage>
        <taxon>Bacteria</taxon>
        <taxon>Bacillati</taxon>
        <taxon>Bacillota</taxon>
        <taxon>Bacilli</taxon>
        <taxon>Bacillales</taxon>
        <taxon>Paenibacillaceae</taxon>
        <taxon>Paenibacillus</taxon>
    </lineage>
</organism>
<evidence type="ECO:0000313" key="1">
    <source>
        <dbReference type="EMBL" id="QCT04262.1"/>
    </source>
</evidence>
<dbReference type="AlphaFoldDB" id="A0A4P8XN53"/>